<accession>A0AB74UA26</accession>
<feature type="domain" description="Endonuclease GajA/Old nuclease/RecF-like AAA" evidence="1">
    <location>
        <begin position="5"/>
        <end position="82"/>
    </location>
</feature>
<dbReference type="EMBL" id="CP159578">
    <property type="protein sequence ID" value="XCJ79408.1"/>
    <property type="molecule type" value="Genomic_DNA"/>
</dbReference>
<sequence length="569" mass="64969">MKGVDDLNILIGNNDSGKSNVLKALNMFFNNKTELGQVYYFTDDLTRKREQEARDTKGRATIWIKVHFYNFLGWRSLPDEFVIKKVWNRYSDQPETTYPKDLPSTAIARFLNKIAFHYVPAVRGRDIFSHYLSLLHDALLEDEKAGLITSTEELMNSLNESTMDMSEQIEQGVGIKSNIQPPTNLRVLFNALDFSTGYGDHNVPLQKRGDGIQSRHIPYILDFIASHTKTHHIWAYEEPETSLELGPAFELAKQFREGFCQDNQIFLTTHSPAFYDLKGPGVSKWYVYQEIAEDGNETRVEKVSLKDVLDRKLGVAALVADRAREAYEQIESLKETVTRLDRELGQHEIPHVIVEGVTDKIILDEAYSKLYPGDEPFCEFLHAEGATNIPPYLKSAKVLSKEFSHAVIGLFDRDQEGRKQIKEFTSFPRVDGTEFLEFCPDRLLYAGILPMPEEFQTLENKVVDALGGNLNLPVAIEYMFPSEVIEKAIAEGRIEVEDRVAKISDPDFSTTINLTDLLSLHLPEGKNYFSKKVAKRTKRRFADWVVGQPAQSFENFRPLFEQLRTVCCS</sequence>
<organism evidence="2">
    <name type="scientific">Salinicola endophyticus</name>
    <dbReference type="NCBI Taxonomy" id="1949083"/>
    <lineage>
        <taxon>Bacteria</taxon>
        <taxon>Pseudomonadati</taxon>
        <taxon>Pseudomonadota</taxon>
        <taxon>Gammaproteobacteria</taxon>
        <taxon>Oceanospirillales</taxon>
        <taxon>Halomonadaceae</taxon>
        <taxon>Salinicola</taxon>
    </lineage>
</organism>
<dbReference type="PANTHER" id="PTHR43581">
    <property type="entry name" value="ATP/GTP PHOSPHATASE"/>
    <property type="match status" value="1"/>
</dbReference>
<dbReference type="Pfam" id="PF13175">
    <property type="entry name" value="AAA_15"/>
    <property type="match status" value="2"/>
</dbReference>
<gene>
    <name evidence="2" type="ORF">ABV408_18495</name>
</gene>
<evidence type="ECO:0000313" key="2">
    <source>
        <dbReference type="EMBL" id="XCJ79408.1"/>
    </source>
</evidence>
<proteinExistence type="predicted"/>
<feature type="domain" description="Endonuclease GajA/Old nuclease/RecF-like AAA" evidence="1">
    <location>
        <begin position="148"/>
        <end position="274"/>
    </location>
</feature>
<dbReference type="InterPro" id="IPR051396">
    <property type="entry name" value="Bact_Antivir_Def_Nuclease"/>
</dbReference>
<dbReference type="PANTHER" id="PTHR43581:SF4">
    <property type="entry name" value="ATP_GTP PHOSPHATASE"/>
    <property type="match status" value="1"/>
</dbReference>
<dbReference type="SUPFAM" id="SSF52540">
    <property type="entry name" value="P-loop containing nucleoside triphosphate hydrolases"/>
    <property type="match status" value="1"/>
</dbReference>
<evidence type="ECO:0000259" key="1">
    <source>
        <dbReference type="Pfam" id="PF13175"/>
    </source>
</evidence>
<dbReference type="Gene3D" id="3.40.50.300">
    <property type="entry name" value="P-loop containing nucleotide triphosphate hydrolases"/>
    <property type="match status" value="1"/>
</dbReference>
<dbReference type="AlphaFoldDB" id="A0AB74UA26"/>
<dbReference type="InterPro" id="IPR041685">
    <property type="entry name" value="AAA_GajA/Old/RecF-like"/>
</dbReference>
<protein>
    <submittedName>
        <fullName evidence="2">AAA family ATPase</fullName>
    </submittedName>
</protein>
<dbReference type="RefSeq" id="WP_353980342.1">
    <property type="nucleotide sequence ID" value="NZ_CP159578.1"/>
</dbReference>
<reference evidence="2" key="1">
    <citation type="submission" date="2024-06" db="EMBL/GenBank/DDBJ databases">
        <title>Complete genome of Salinicola endophyticus HNIBRBA4755.</title>
        <authorList>
            <person name="Shin S.Y."/>
            <person name="Kang H."/>
            <person name="Song J."/>
        </authorList>
    </citation>
    <scope>NUCLEOTIDE SEQUENCE</scope>
    <source>
        <strain evidence="2">HNIBRBA4755</strain>
    </source>
</reference>
<dbReference type="InterPro" id="IPR027417">
    <property type="entry name" value="P-loop_NTPase"/>
</dbReference>
<name>A0AB74UA26_9GAMM</name>